<evidence type="ECO:0000313" key="11">
    <source>
        <dbReference type="Proteomes" id="UP000283474"/>
    </source>
</evidence>
<dbReference type="EMBL" id="CP022987">
    <property type="protein sequence ID" value="QAA93705.1"/>
    <property type="molecule type" value="Genomic_DNA"/>
</dbReference>
<dbReference type="InterPro" id="IPR000182">
    <property type="entry name" value="GNAT_dom"/>
</dbReference>
<evidence type="ECO:0000256" key="7">
    <source>
        <dbReference type="ARBA" id="ARBA00048924"/>
    </source>
</evidence>
<dbReference type="GO" id="GO:0019491">
    <property type="term" value="P:ectoine biosynthetic process"/>
    <property type="evidence" value="ECO:0007669"/>
    <property type="project" value="UniProtKB-UniPathway"/>
</dbReference>
<reference evidence="10 11" key="1">
    <citation type="submission" date="2017-08" db="EMBL/GenBank/DDBJ databases">
        <authorList>
            <person name="Park S.-J."/>
            <person name="Kim H."/>
        </authorList>
    </citation>
    <scope>NUCLEOTIDE SEQUENCE [LARGE SCALE GENOMIC DNA]</scope>
    <source>
        <strain evidence="11">ye3</strain>
    </source>
</reference>
<organism evidence="10 11">
    <name type="scientific">Pollutimonas thiosulfatoxidans</name>
    <dbReference type="NCBI Taxonomy" id="2028345"/>
    <lineage>
        <taxon>Bacteria</taxon>
        <taxon>Pseudomonadati</taxon>
        <taxon>Pseudomonadota</taxon>
        <taxon>Betaproteobacteria</taxon>
        <taxon>Burkholderiales</taxon>
        <taxon>Alcaligenaceae</taxon>
        <taxon>Pollutimonas</taxon>
    </lineage>
</organism>
<dbReference type="NCBIfam" id="TIGR02406">
    <property type="entry name" value="ectoine_EctA"/>
    <property type="match status" value="1"/>
</dbReference>
<evidence type="ECO:0000256" key="1">
    <source>
        <dbReference type="ARBA" id="ARBA00004978"/>
    </source>
</evidence>
<dbReference type="SUPFAM" id="SSF55729">
    <property type="entry name" value="Acyl-CoA N-acyltransferases (Nat)"/>
    <property type="match status" value="1"/>
</dbReference>
<keyword evidence="11" id="KW-1185">Reference proteome</keyword>
<dbReference type="InterPro" id="IPR016181">
    <property type="entry name" value="Acyl_CoA_acyltransferase"/>
</dbReference>
<accession>A0A410GBN9</accession>
<dbReference type="RefSeq" id="WP_128354749.1">
    <property type="nucleotide sequence ID" value="NZ_CP022987.1"/>
</dbReference>
<dbReference type="Pfam" id="PF00583">
    <property type="entry name" value="Acetyltransf_1"/>
    <property type="match status" value="1"/>
</dbReference>
<name>A0A410GBN9_9BURK</name>
<dbReference type="PROSITE" id="PS51186">
    <property type="entry name" value="GNAT"/>
    <property type="match status" value="1"/>
</dbReference>
<dbReference type="KEGG" id="pus:CKA81_07530"/>
<protein>
    <recommendedName>
        <fullName evidence="4 8">L-2,4-diaminobutyric acid acetyltransferase</fullName>
        <shortName evidence="8">DABA acetyltransferase</shortName>
        <ecNumber evidence="3 8">2.3.1.178</ecNumber>
    </recommendedName>
</protein>
<evidence type="ECO:0000256" key="4">
    <source>
        <dbReference type="ARBA" id="ARBA00017935"/>
    </source>
</evidence>
<keyword evidence="5 8" id="KW-0808">Transferase</keyword>
<sequence>MRAPVNSDAASIHRLIAECPPLDLNSLYAYLLLTEHHSHTCIAAGSGEFLDGFISAYFVPERPDVLFVWQVAVHPRARGRALARRMLDALLRRPATAGARYLETTVGQDNQASRKTFNSIAHSLSAPLIELPLFEPTLFGEQNHESEPLLRIGPFRAT</sequence>
<evidence type="ECO:0000256" key="3">
    <source>
        <dbReference type="ARBA" id="ARBA00012355"/>
    </source>
</evidence>
<keyword evidence="6 8" id="KW-0012">Acyltransferase</keyword>
<dbReference type="Proteomes" id="UP000283474">
    <property type="component" value="Chromosome"/>
</dbReference>
<evidence type="ECO:0000313" key="10">
    <source>
        <dbReference type="EMBL" id="QAA93705.1"/>
    </source>
</evidence>
<evidence type="ECO:0000256" key="2">
    <source>
        <dbReference type="ARBA" id="ARBA00010712"/>
    </source>
</evidence>
<dbReference type="EC" id="2.3.1.178" evidence="3 8"/>
<dbReference type="UniPathway" id="UPA00067">
    <property type="reaction ID" value="UER00122"/>
</dbReference>
<comment type="function">
    <text evidence="8">Catalyzes the acetylation of L-2,4-diaminobutyrate (DABA) to gamma-N-acetyl-alpha,gamma-diaminobutyric acid (ADABA) with acetyl coenzyme A.</text>
</comment>
<evidence type="ECO:0000256" key="8">
    <source>
        <dbReference type="RuleBase" id="RU365045"/>
    </source>
</evidence>
<gene>
    <name evidence="8 10" type="primary">ectA</name>
    <name evidence="10" type="ORF">CKA81_07530</name>
</gene>
<evidence type="ECO:0000259" key="9">
    <source>
        <dbReference type="PROSITE" id="PS51186"/>
    </source>
</evidence>
<proteinExistence type="inferred from homology"/>
<comment type="catalytic activity">
    <reaction evidence="7 8">
        <text>L-2,4-diaminobutanoate + acetyl-CoA = (2S)-4-acetamido-2-aminobutanoate + CoA + H(+)</text>
        <dbReference type="Rhea" id="RHEA:16901"/>
        <dbReference type="ChEBI" id="CHEBI:15378"/>
        <dbReference type="ChEBI" id="CHEBI:57287"/>
        <dbReference type="ChEBI" id="CHEBI:57288"/>
        <dbReference type="ChEBI" id="CHEBI:58761"/>
        <dbReference type="ChEBI" id="CHEBI:58929"/>
        <dbReference type="EC" id="2.3.1.178"/>
    </reaction>
</comment>
<evidence type="ECO:0000256" key="6">
    <source>
        <dbReference type="ARBA" id="ARBA00023315"/>
    </source>
</evidence>
<comment type="similarity">
    <text evidence="2 8">Belongs to the acetyltransferase family. EctA subfamily.</text>
</comment>
<feature type="domain" description="N-acetyltransferase" evidence="9">
    <location>
        <begin position="1"/>
        <end position="158"/>
    </location>
</feature>
<dbReference type="OrthoDB" id="2436196at2"/>
<comment type="pathway">
    <text evidence="1 8">Amine and polyamine biosynthesis; ectoine biosynthesis; L-ectoine from L-aspartate 4-semialdehyde: step 2/3.</text>
</comment>
<dbReference type="GO" id="GO:0033816">
    <property type="term" value="F:diaminobutyrate acetyltransferase activity"/>
    <property type="evidence" value="ECO:0007669"/>
    <property type="project" value="UniProtKB-EC"/>
</dbReference>
<dbReference type="AlphaFoldDB" id="A0A410GBN9"/>
<dbReference type="Gene3D" id="3.40.630.30">
    <property type="match status" value="1"/>
</dbReference>
<evidence type="ECO:0000256" key="5">
    <source>
        <dbReference type="ARBA" id="ARBA00022679"/>
    </source>
</evidence>
<dbReference type="InterPro" id="IPR012772">
    <property type="entry name" value="Ectoine_EctA"/>
</dbReference>